<dbReference type="InterPro" id="IPR013249">
    <property type="entry name" value="RNA_pol_sigma70_r4_t2"/>
</dbReference>
<dbReference type="SUPFAM" id="SSF88659">
    <property type="entry name" value="Sigma3 and sigma4 domains of RNA polymerase sigma factors"/>
    <property type="match status" value="1"/>
</dbReference>
<dbReference type="InterPro" id="IPR039425">
    <property type="entry name" value="RNA_pol_sigma-70-like"/>
</dbReference>
<dbReference type="PANTHER" id="PTHR43133:SF62">
    <property type="entry name" value="RNA POLYMERASE SIGMA FACTOR SIGZ"/>
    <property type="match status" value="1"/>
</dbReference>
<evidence type="ECO:0000256" key="3">
    <source>
        <dbReference type="ARBA" id="ARBA00023082"/>
    </source>
</evidence>
<keyword evidence="2" id="KW-0805">Transcription regulation</keyword>
<reference evidence="7" key="1">
    <citation type="submission" date="2022-08" db="EMBL/GenBank/DDBJ databases">
        <title>Catabolic pathway analysis in culturable SAR92 clade bacteria reveals their overlooked roles in DMSP degradation in coastal seas.</title>
        <authorList>
            <person name="He X."/>
            <person name="Zhang X."/>
            <person name="Zhang Y."/>
        </authorList>
    </citation>
    <scope>NUCLEOTIDE SEQUENCE</scope>
    <source>
        <strain evidence="7">H455</strain>
    </source>
</reference>
<dbReference type="Pfam" id="PF08281">
    <property type="entry name" value="Sigma70_r4_2"/>
    <property type="match status" value="1"/>
</dbReference>
<proteinExistence type="inferred from homology"/>
<dbReference type="InterPro" id="IPR036388">
    <property type="entry name" value="WH-like_DNA-bd_sf"/>
</dbReference>
<dbReference type="PANTHER" id="PTHR43133">
    <property type="entry name" value="RNA POLYMERASE ECF-TYPE SIGMA FACTO"/>
    <property type="match status" value="1"/>
</dbReference>
<evidence type="ECO:0000259" key="6">
    <source>
        <dbReference type="Pfam" id="PF08281"/>
    </source>
</evidence>
<feature type="domain" description="RNA polymerase sigma factor 70 region 4 type 2" evidence="6">
    <location>
        <begin position="156"/>
        <end position="207"/>
    </location>
</feature>
<organism evidence="7 8">
    <name type="scientific">SAR92 clade bacterium H455</name>
    <dbReference type="NCBI Taxonomy" id="2974818"/>
    <lineage>
        <taxon>Bacteria</taxon>
        <taxon>Pseudomonadati</taxon>
        <taxon>Pseudomonadota</taxon>
        <taxon>Gammaproteobacteria</taxon>
        <taxon>Cellvibrionales</taxon>
        <taxon>Porticoccaceae</taxon>
        <taxon>SAR92 clade</taxon>
    </lineage>
</organism>
<dbReference type="InterPro" id="IPR014284">
    <property type="entry name" value="RNA_pol_sigma-70_dom"/>
</dbReference>
<gene>
    <name evidence="7" type="ORF">NYF23_12810</name>
</gene>
<name>A0ABY5TLZ0_9GAMM</name>
<evidence type="ECO:0000259" key="5">
    <source>
        <dbReference type="Pfam" id="PF04542"/>
    </source>
</evidence>
<dbReference type="CDD" id="cd06171">
    <property type="entry name" value="Sigma70_r4"/>
    <property type="match status" value="1"/>
</dbReference>
<sequence>MSMQNTQIKIPVTPKTDGDRVAVFKSTEKRSDQWSQLLISVGETHDRAAFAKLFKHFGPLLKGFAHASRNEGWFPGLGDDLVQEVMIKVWNKAAGYNAEKASATTWIYTVARNCRIDMLRRKSNTQHLPLENEDFWHEPDEETPISLLQQKRSEDKVQSSLAQLPKEQDEILRKVYLEGKSHAEASAELGLPLGTVKSRVRLALQKMQVIVSTEAQE</sequence>
<evidence type="ECO:0000313" key="7">
    <source>
        <dbReference type="EMBL" id="UVW34878.1"/>
    </source>
</evidence>
<evidence type="ECO:0000256" key="4">
    <source>
        <dbReference type="ARBA" id="ARBA00023163"/>
    </source>
</evidence>
<protein>
    <submittedName>
        <fullName evidence="7">Sigma-70 family RNA polymerase sigma factor</fullName>
    </submittedName>
</protein>
<dbReference type="Gene3D" id="1.10.10.10">
    <property type="entry name" value="Winged helix-like DNA-binding domain superfamily/Winged helix DNA-binding domain"/>
    <property type="match status" value="1"/>
</dbReference>
<dbReference type="Pfam" id="PF04542">
    <property type="entry name" value="Sigma70_r2"/>
    <property type="match status" value="1"/>
</dbReference>
<keyword evidence="8" id="KW-1185">Reference proteome</keyword>
<evidence type="ECO:0000256" key="2">
    <source>
        <dbReference type="ARBA" id="ARBA00023015"/>
    </source>
</evidence>
<keyword evidence="4" id="KW-0804">Transcription</keyword>
<comment type="similarity">
    <text evidence="1">Belongs to the sigma-70 factor family. ECF subfamily.</text>
</comment>
<dbReference type="EMBL" id="CP103416">
    <property type="protein sequence ID" value="UVW34878.1"/>
    <property type="molecule type" value="Genomic_DNA"/>
</dbReference>
<evidence type="ECO:0000313" key="8">
    <source>
        <dbReference type="Proteomes" id="UP001059934"/>
    </source>
</evidence>
<dbReference type="InterPro" id="IPR013324">
    <property type="entry name" value="RNA_pol_sigma_r3/r4-like"/>
</dbReference>
<feature type="domain" description="RNA polymerase sigma-70 region 2" evidence="5">
    <location>
        <begin position="53"/>
        <end position="123"/>
    </location>
</feature>
<keyword evidence="3" id="KW-0731">Sigma factor</keyword>
<dbReference type="InterPro" id="IPR013325">
    <property type="entry name" value="RNA_pol_sigma_r2"/>
</dbReference>
<dbReference type="Proteomes" id="UP001059934">
    <property type="component" value="Chromosome"/>
</dbReference>
<evidence type="ECO:0000256" key="1">
    <source>
        <dbReference type="ARBA" id="ARBA00010641"/>
    </source>
</evidence>
<dbReference type="Gene3D" id="1.10.1740.10">
    <property type="match status" value="1"/>
</dbReference>
<dbReference type="NCBIfam" id="TIGR02937">
    <property type="entry name" value="sigma70-ECF"/>
    <property type="match status" value="1"/>
</dbReference>
<accession>A0ABY5TLZ0</accession>
<dbReference type="InterPro" id="IPR007627">
    <property type="entry name" value="RNA_pol_sigma70_r2"/>
</dbReference>
<dbReference type="SUPFAM" id="SSF88946">
    <property type="entry name" value="Sigma2 domain of RNA polymerase sigma factors"/>
    <property type="match status" value="1"/>
</dbReference>